<keyword evidence="1" id="KW-0732">Signal</keyword>
<dbReference type="RefSeq" id="WP_080051221.1">
    <property type="nucleotide sequence ID" value="NZ_CP020100.1"/>
</dbReference>
<keyword evidence="2" id="KW-0449">Lipoprotein</keyword>
<accession>A0A1V0B8Q1</accession>
<feature type="signal peptide" evidence="1">
    <location>
        <begin position="1"/>
        <end position="23"/>
    </location>
</feature>
<sequence>MTNFKRTHGLILSSILLSLPTLAAAQSEQAARLGDDLTPIGAERAGNADGSIPAWTGGLAQDAAQVHANGTPTDPFASEQPLFTITSENLEQHRQQLSPGQLATFNRYPSSYRIPVYPTHRSVDLPDHVKQSAARNLGQARLVNDGNGLEGFAGAIAFPIPKNGLEVIWNHITRYRGGSSRTVSDTAAPYPNGSYSITTTEQFFTQREYLTDHAPGKADDLLFLYSHKIIAPARQIGEVVLVHETIDQVKNPRRSWIYNAGQRRVRRAPSLSYDFTGATTAGLRTADSRDMFNGAPDRYHWELVGKRELYVPYNSYRLASPELKYSDIVHQGHLNQEHTRYERHRVWEVVSTLKDGQRHIYSKRRYFIDEDSWAILLADHYDSRGELWRVGESHAFYNYQQQAPLSAGDLFYDLHSGRYIITGMGNEQRSAYDFSYRASSSDYSPGALRSAGVR</sequence>
<dbReference type="Proteomes" id="UP000243488">
    <property type="component" value="Chromosome"/>
</dbReference>
<keyword evidence="3" id="KW-1185">Reference proteome</keyword>
<protein>
    <submittedName>
        <fullName evidence="2">Outer membrane lipoprotein-sorting protein</fullName>
    </submittedName>
</protein>
<name>A0A1V0B8Q1_9GAMM</name>
<feature type="chain" id="PRO_5012482584" evidence="1">
    <location>
        <begin position="24"/>
        <end position="454"/>
    </location>
</feature>
<dbReference type="InterPro" id="IPR010752">
    <property type="entry name" value="DUF1329"/>
</dbReference>
<dbReference type="CDD" id="cd16329">
    <property type="entry name" value="LolA_like"/>
    <property type="match status" value="1"/>
</dbReference>
<proteinExistence type="predicted"/>
<dbReference type="Gene3D" id="2.50.20.10">
    <property type="entry name" value="Lipoprotein localisation LolA/LolB/LppX"/>
    <property type="match status" value="1"/>
</dbReference>
<dbReference type="KEGG" id="ppha:BVH74_16815"/>
<dbReference type="Pfam" id="PF07044">
    <property type="entry name" value="DUF1329"/>
    <property type="match status" value="1"/>
</dbReference>
<evidence type="ECO:0000313" key="2">
    <source>
        <dbReference type="EMBL" id="AQZ96313.1"/>
    </source>
</evidence>
<evidence type="ECO:0000256" key="1">
    <source>
        <dbReference type="SAM" id="SignalP"/>
    </source>
</evidence>
<dbReference type="AlphaFoldDB" id="A0A1V0B8Q1"/>
<gene>
    <name evidence="2" type="ORF">BVH74_16815</name>
</gene>
<dbReference type="EMBL" id="CP020100">
    <property type="protein sequence ID" value="AQZ96313.1"/>
    <property type="molecule type" value="Genomic_DNA"/>
</dbReference>
<organism evidence="2 3">
    <name type="scientific">Halopseudomonas phragmitis</name>
    <dbReference type="NCBI Taxonomy" id="1931241"/>
    <lineage>
        <taxon>Bacteria</taxon>
        <taxon>Pseudomonadati</taxon>
        <taxon>Pseudomonadota</taxon>
        <taxon>Gammaproteobacteria</taxon>
        <taxon>Pseudomonadales</taxon>
        <taxon>Pseudomonadaceae</taxon>
        <taxon>Halopseudomonas</taxon>
    </lineage>
</organism>
<dbReference type="STRING" id="1931241.BVH74_16815"/>
<evidence type="ECO:0000313" key="3">
    <source>
        <dbReference type="Proteomes" id="UP000243488"/>
    </source>
</evidence>
<reference evidence="2 3" key="1">
    <citation type="submission" date="2017-03" db="EMBL/GenBank/DDBJ databases">
        <title>Complete genome sequence of the novel DNRA strain Pseudomonas sp. S-6-2 isolated from Chinese polluted river sediment. Journal of Biotechnology.</title>
        <authorList>
            <person name="Li J."/>
            <person name="Xiang F."/>
            <person name="Wang L."/>
            <person name="Xi L."/>
            <person name="Liu J."/>
        </authorList>
    </citation>
    <scope>NUCLEOTIDE SEQUENCE [LARGE SCALE GENOMIC DNA]</scope>
    <source>
        <strain evidence="2 3">S-6-2</strain>
    </source>
</reference>